<keyword evidence="5" id="KW-0131">Cell cycle</keyword>
<dbReference type="Pfam" id="PF09696">
    <property type="entry name" value="Ctf8"/>
    <property type="match status" value="1"/>
</dbReference>
<dbReference type="GO" id="GO:0007064">
    <property type="term" value="P:mitotic sister chromatid cohesion"/>
    <property type="evidence" value="ECO:0007669"/>
    <property type="project" value="InterPro"/>
</dbReference>
<dbReference type="EMBL" id="DS022308">
    <property type="protein sequence ID" value="OAJ42640.1"/>
    <property type="molecule type" value="Genomic_DNA"/>
</dbReference>
<keyword evidence="4" id="KW-0539">Nucleus</keyword>
<dbReference type="GO" id="GO:0031390">
    <property type="term" value="C:Ctf18 RFC-like complex"/>
    <property type="evidence" value="ECO:0007669"/>
    <property type="project" value="InterPro"/>
</dbReference>
<gene>
    <name evidence="7" type="ORF">BDEG_26069</name>
</gene>
<keyword evidence="2" id="KW-0235">DNA replication</keyword>
<dbReference type="InterPro" id="IPR018607">
    <property type="entry name" value="Ctf8"/>
</dbReference>
<comment type="subcellular location">
    <subcellularLocation>
        <location evidence="1">Nucleus</location>
    </subcellularLocation>
</comment>
<comment type="similarity">
    <text evidence="6">Belongs to the CTF8 family.</text>
</comment>
<dbReference type="PANTHER" id="PTHR28605:SF1">
    <property type="entry name" value="CHROMOSOME TRANSMISSION FIDELITY FACTOR 8"/>
    <property type="match status" value="1"/>
</dbReference>
<evidence type="ECO:0000256" key="6">
    <source>
        <dbReference type="ARBA" id="ARBA00038447"/>
    </source>
</evidence>
<evidence type="ECO:0000256" key="4">
    <source>
        <dbReference type="ARBA" id="ARBA00023242"/>
    </source>
</evidence>
<dbReference type="STRING" id="403673.A0A177WTA7"/>
<reference evidence="7 8" key="1">
    <citation type="submission" date="2006-10" db="EMBL/GenBank/DDBJ databases">
        <title>The Genome Sequence of Batrachochytrium dendrobatidis JEL423.</title>
        <authorList>
            <consortium name="The Broad Institute Genome Sequencing Platform"/>
            <person name="Birren B."/>
            <person name="Lander E."/>
            <person name="Galagan J."/>
            <person name="Cuomo C."/>
            <person name="Devon K."/>
            <person name="Jaffe D."/>
            <person name="Butler J."/>
            <person name="Alvarez P."/>
            <person name="Gnerre S."/>
            <person name="Grabherr M."/>
            <person name="Kleber M."/>
            <person name="Mauceli E."/>
            <person name="Brockman W."/>
            <person name="Young S."/>
            <person name="LaButti K."/>
            <person name="Sykes S."/>
            <person name="DeCaprio D."/>
            <person name="Crawford M."/>
            <person name="Koehrsen M."/>
            <person name="Engels R."/>
            <person name="Montgomery P."/>
            <person name="Pearson M."/>
            <person name="Howarth C."/>
            <person name="Larson L."/>
            <person name="White J."/>
            <person name="O'Leary S."/>
            <person name="Kodira C."/>
            <person name="Zeng Q."/>
            <person name="Yandava C."/>
            <person name="Alvarado L."/>
            <person name="Longcore J."/>
            <person name="James T."/>
        </authorList>
    </citation>
    <scope>NUCLEOTIDE SEQUENCE [LARGE SCALE GENOMIC DNA]</scope>
    <source>
        <strain evidence="7 8">JEL423</strain>
    </source>
</reference>
<evidence type="ECO:0000256" key="3">
    <source>
        <dbReference type="ARBA" id="ARBA00023125"/>
    </source>
</evidence>
<dbReference type="AlphaFoldDB" id="A0A177WTA7"/>
<name>A0A177WTA7_BATDL</name>
<reference evidence="7 8" key="2">
    <citation type="submission" date="2016-05" db="EMBL/GenBank/DDBJ databases">
        <title>Lineage-specific infection strategies underlie the spectrum of fungal disease in amphibians.</title>
        <authorList>
            <person name="Cuomo C.A."/>
            <person name="Farrer R.A."/>
            <person name="James T."/>
            <person name="Longcore J."/>
            <person name="Birren B."/>
        </authorList>
    </citation>
    <scope>NUCLEOTIDE SEQUENCE [LARGE SCALE GENOMIC DNA]</scope>
    <source>
        <strain evidence="7 8">JEL423</strain>
    </source>
</reference>
<sequence>MVQIHISGQLNPTHSTSNTVILVELQGSIEAQAIVGSDNQVSVSGIHIGEMFIDKDTALLYIGNHILDGRKVGLLKPLAILAKVASTQPHGMAISNQNNGPDISAQDSQSVVNIQDRSKQHIFYEAVHLITHKYVFKTRPQHLVTAHNKDFAGLTPHIPSVKR</sequence>
<dbReference type="VEuPathDB" id="FungiDB:BDEG_26069"/>
<protein>
    <submittedName>
        <fullName evidence="7">Uncharacterized protein</fullName>
    </submittedName>
</protein>
<accession>A0A177WTA7</accession>
<dbReference type="GO" id="GO:0006260">
    <property type="term" value="P:DNA replication"/>
    <property type="evidence" value="ECO:0007669"/>
    <property type="project" value="UniProtKB-KW"/>
</dbReference>
<dbReference type="Proteomes" id="UP000077115">
    <property type="component" value="Unassembled WGS sequence"/>
</dbReference>
<evidence type="ECO:0000313" key="7">
    <source>
        <dbReference type="EMBL" id="OAJ42640.1"/>
    </source>
</evidence>
<evidence type="ECO:0000313" key="8">
    <source>
        <dbReference type="Proteomes" id="UP000077115"/>
    </source>
</evidence>
<keyword evidence="3" id="KW-0238">DNA-binding</keyword>
<organism evidence="7 8">
    <name type="scientific">Batrachochytrium dendrobatidis (strain JEL423)</name>
    <dbReference type="NCBI Taxonomy" id="403673"/>
    <lineage>
        <taxon>Eukaryota</taxon>
        <taxon>Fungi</taxon>
        <taxon>Fungi incertae sedis</taxon>
        <taxon>Chytridiomycota</taxon>
        <taxon>Chytridiomycota incertae sedis</taxon>
        <taxon>Chytridiomycetes</taxon>
        <taxon>Rhizophydiales</taxon>
        <taxon>Rhizophydiales incertae sedis</taxon>
        <taxon>Batrachochytrium</taxon>
    </lineage>
</organism>
<dbReference type="GO" id="GO:0003677">
    <property type="term" value="F:DNA binding"/>
    <property type="evidence" value="ECO:0007669"/>
    <property type="project" value="UniProtKB-KW"/>
</dbReference>
<evidence type="ECO:0000256" key="2">
    <source>
        <dbReference type="ARBA" id="ARBA00022705"/>
    </source>
</evidence>
<dbReference type="PANTHER" id="PTHR28605">
    <property type="entry name" value="CTF8, CHROMOSOME TRANSMISSION FIDELITY FACTOR 8 HOMOLOG (S. CEREVISIAE)"/>
    <property type="match status" value="1"/>
</dbReference>
<evidence type="ECO:0000256" key="5">
    <source>
        <dbReference type="ARBA" id="ARBA00023306"/>
    </source>
</evidence>
<proteinExistence type="inferred from homology"/>
<dbReference type="OrthoDB" id="2155328at2759"/>
<evidence type="ECO:0000256" key="1">
    <source>
        <dbReference type="ARBA" id="ARBA00004123"/>
    </source>
</evidence>